<dbReference type="InterPro" id="IPR058403">
    <property type="entry name" value="DUF8090"/>
</dbReference>
<dbReference type="InterPro" id="IPR021835">
    <property type="entry name" value="DUF3427"/>
</dbReference>
<dbReference type="CDD" id="cd09204">
    <property type="entry name" value="PLDc_N_DEXD_b2"/>
    <property type="match status" value="1"/>
</dbReference>
<dbReference type="RefSeq" id="WP_011476344.1">
    <property type="nucleotide sequence ID" value="NC_007929.1"/>
</dbReference>
<dbReference type="InterPro" id="IPR025202">
    <property type="entry name" value="PLD-like_dom"/>
</dbReference>
<organism evidence="3 4">
    <name type="scientific">Ligilactobacillus salivarius (strain UCC118)</name>
    <name type="common">Lactobacillus salivarius</name>
    <dbReference type="NCBI Taxonomy" id="362948"/>
    <lineage>
        <taxon>Bacteria</taxon>
        <taxon>Bacillati</taxon>
        <taxon>Bacillota</taxon>
        <taxon>Bacilli</taxon>
        <taxon>Lactobacillales</taxon>
        <taxon>Lactobacillaceae</taxon>
        <taxon>Ligilactobacillus</taxon>
    </lineage>
</organism>
<dbReference type="EMBL" id="CP000233">
    <property type="protein sequence ID" value="ABE00257.1"/>
    <property type="molecule type" value="Genomic_DNA"/>
</dbReference>
<dbReference type="KEGG" id="lsl:LSL_1453"/>
<dbReference type="Pfam" id="PF00271">
    <property type="entry name" value="Helicase_C"/>
    <property type="match status" value="1"/>
</dbReference>
<dbReference type="InterPro" id="IPR027417">
    <property type="entry name" value="P-loop_NTPase"/>
</dbReference>
<dbReference type="SMART" id="SM00487">
    <property type="entry name" value="DEXDc"/>
    <property type="match status" value="1"/>
</dbReference>
<feature type="domain" description="Helicase C-terminal" evidence="2">
    <location>
        <begin position="429"/>
        <end position="575"/>
    </location>
</feature>
<dbReference type="Pfam" id="PF13091">
    <property type="entry name" value="PLDc_2"/>
    <property type="match status" value="1"/>
</dbReference>
<dbReference type="SMART" id="SM00490">
    <property type="entry name" value="HELICc"/>
    <property type="match status" value="1"/>
</dbReference>
<dbReference type="InterPro" id="IPR006935">
    <property type="entry name" value="Helicase/UvrB_N"/>
</dbReference>
<dbReference type="CDD" id="cd18799">
    <property type="entry name" value="SF2_C_EcoAI-like"/>
    <property type="match status" value="1"/>
</dbReference>
<keyword evidence="3" id="KW-0347">Helicase</keyword>
<dbReference type="PROSITE" id="PS51192">
    <property type="entry name" value="HELICASE_ATP_BIND_1"/>
    <property type="match status" value="1"/>
</dbReference>
<dbReference type="CDD" id="cd18032">
    <property type="entry name" value="DEXHc_RE_I_III_res"/>
    <property type="match status" value="1"/>
</dbReference>
<keyword evidence="3" id="KW-0067">ATP-binding</keyword>
<keyword evidence="3" id="KW-0378">Hydrolase</keyword>
<protein>
    <submittedName>
        <fullName evidence="3">DNA/RNA helicase, DEAD/DEAH box family</fullName>
    </submittedName>
</protein>
<dbReference type="GO" id="GO:0005829">
    <property type="term" value="C:cytosol"/>
    <property type="evidence" value="ECO:0007669"/>
    <property type="project" value="TreeGrafter"/>
</dbReference>
<dbReference type="SUPFAM" id="SSF56024">
    <property type="entry name" value="Phospholipase D/nuclease"/>
    <property type="match status" value="1"/>
</dbReference>
<dbReference type="InterPro" id="IPR050742">
    <property type="entry name" value="Helicase_Restrict-Modif_Enz"/>
</dbReference>
<dbReference type="REBASE" id="38501">
    <property type="entry name" value="LsaSORF1453P"/>
</dbReference>
<dbReference type="OrthoDB" id="9802848at2"/>
<proteinExistence type="predicted"/>
<keyword evidence="4" id="KW-1185">Reference proteome</keyword>
<dbReference type="GO" id="GO:0016787">
    <property type="term" value="F:hydrolase activity"/>
    <property type="evidence" value="ECO:0007669"/>
    <property type="project" value="InterPro"/>
</dbReference>
<dbReference type="SUPFAM" id="SSF52540">
    <property type="entry name" value="P-loop containing nucleoside triphosphate hydrolases"/>
    <property type="match status" value="1"/>
</dbReference>
<dbReference type="PANTHER" id="PTHR47396">
    <property type="entry name" value="TYPE I RESTRICTION ENZYME ECOKI R PROTEIN"/>
    <property type="match status" value="1"/>
</dbReference>
<dbReference type="PANTHER" id="PTHR47396:SF1">
    <property type="entry name" value="ATP-DEPENDENT HELICASE IRC3-RELATED"/>
    <property type="match status" value="1"/>
</dbReference>
<dbReference type="AlphaFoldDB" id="Q1WS72"/>
<evidence type="ECO:0000313" key="3">
    <source>
        <dbReference type="EMBL" id="ABE00257.1"/>
    </source>
</evidence>
<sequence length="951" mass="109857">MDNETLKEAMLNGLYAADYSGHELLTPKMLVNANDQHIWTSLKQELKTCKSFIWSVAFITLDMLTPLKVVLVDLDKKGIRGKIVTSTYLNFNQPKVFTELLKLKNVDVYLAEESDFHAKGYMFEHSDYYTMIVGSANFTRAAMLSNYEWAIKLTSTENGSLYQQTHSELERIIENSQVLTQAWIDNYKEVWQNLRITEKSTFNNKAKSEIVPNKMQMAALKELEKIVAEKKSKALVVSATGTGKTYLGAFAVKEYQPKRFLFVVHREQIAKKAMESFKKVIGGSGRLYGMLSGDRQDTQAKYIFSTIQTVSQDKILDQLPSNYFDYILIDEAHRSAAPSYQKIMHYFKPDFWLGMTATPERMDNQDVYALFDYNLAYEIRLRDALENKMLSPFHYIGVQDYEEDGITVDETTNLRYLTAPKRVKYILDQLDYYGYSGLKVHGLVFCSRQDEALELAQAFTDAGHQAKALTNQDSNERRRAVVRELEEGKIEYIITVNLFNEGIDIPCVNQVVMLRNTQSSIVFIQQLGRGLRKYPGKDFVTVLDFIGNYKNNYLIPIALTQDNSRSIDEAKAELRVPPVIDVSTINFTEIAQEKILQSLDKVKLDSMKELRTAYQDLKNKLGKVPLLQDFYRFGSVSPIVFASNGNLDNYDIFLQKMGEDSELNLYQGQVLTFITKELLNGMRPHELILLDLLTKNKVCSLSDYEQELQEKQIYFNMELMNSVENILNLSFFDVKAGKTTKAEQYGGIPIVEKVNLLDYQLNDQIKTSLNNPKFYQLWQDVIQTGLLLNEEYQNKKQFTFYQKYTRKDVCRLLNWEKDVSAPMYGYRVGEKECPIFITYKKDSEDKRNAKYRNDLQNGKSLRWYTRSPRHIDSDEVQRLLAKDEMGNYKIKLHLFVKRSDADGKGFYYLGEGKIVSDSVREEIVGKKTAVGMNIELQHPLETKMYDLLFTE</sequence>
<dbReference type="PROSITE" id="PS51194">
    <property type="entry name" value="HELICASE_CTER"/>
    <property type="match status" value="1"/>
</dbReference>
<dbReference type="GO" id="GO:0003677">
    <property type="term" value="F:DNA binding"/>
    <property type="evidence" value="ECO:0007669"/>
    <property type="project" value="InterPro"/>
</dbReference>
<dbReference type="PATRIC" id="fig|362948.14.peg.1536"/>
<keyword evidence="3" id="KW-0547">Nucleotide-binding</keyword>
<evidence type="ECO:0000259" key="2">
    <source>
        <dbReference type="PROSITE" id="PS51194"/>
    </source>
</evidence>
<dbReference type="STRING" id="362948.LSL_1453"/>
<dbReference type="Gene3D" id="3.30.870.10">
    <property type="entry name" value="Endonuclease Chain A"/>
    <property type="match status" value="1"/>
</dbReference>
<dbReference type="InterPro" id="IPR014001">
    <property type="entry name" value="Helicase_ATP-bd"/>
</dbReference>
<dbReference type="Pfam" id="PF04851">
    <property type="entry name" value="ResIII"/>
    <property type="match status" value="1"/>
</dbReference>
<dbReference type="InterPro" id="IPR001650">
    <property type="entry name" value="Helicase_C-like"/>
</dbReference>
<feature type="domain" description="Helicase ATP-binding" evidence="1">
    <location>
        <begin position="225"/>
        <end position="377"/>
    </location>
</feature>
<dbReference type="GO" id="GO:0005524">
    <property type="term" value="F:ATP binding"/>
    <property type="evidence" value="ECO:0007669"/>
    <property type="project" value="InterPro"/>
</dbReference>
<dbReference type="Pfam" id="PF11907">
    <property type="entry name" value="DUF3427"/>
    <property type="match status" value="1"/>
</dbReference>
<dbReference type="Gene3D" id="3.40.50.300">
    <property type="entry name" value="P-loop containing nucleotide triphosphate hydrolases"/>
    <property type="match status" value="2"/>
</dbReference>
<reference evidence="3 4" key="1">
    <citation type="journal article" date="2006" name="Proc. Natl. Acad. Sci. U.S.A.">
        <title>Multireplicon genome architecture of Lactobacillus salivarius.</title>
        <authorList>
            <person name="Claesson M.J."/>
            <person name="Li Y."/>
            <person name="Leahy S."/>
            <person name="Canchaya C."/>
            <person name="van Pijkeren J.P."/>
            <person name="Cerdeno-Tarraga A.M."/>
            <person name="Parkhill J."/>
            <person name="Flynn S."/>
            <person name="O'Sullivan G.C."/>
            <person name="Collins J.K."/>
            <person name="Higgins D."/>
            <person name="Shanahan F."/>
            <person name="Fitzgerald G.F."/>
            <person name="van Sinderen D."/>
            <person name="O'Toole P.W."/>
        </authorList>
    </citation>
    <scope>NUCLEOTIDE SEQUENCE [LARGE SCALE GENOMIC DNA]</scope>
    <source>
        <strain evidence="3 4">UCC118</strain>
    </source>
</reference>
<dbReference type="GO" id="GO:0004386">
    <property type="term" value="F:helicase activity"/>
    <property type="evidence" value="ECO:0007669"/>
    <property type="project" value="UniProtKB-KW"/>
</dbReference>
<dbReference type="HOGENOM" id="CLU_005588_1_0_9"/>
<dbReference type="Pfam" id="PF26350">
    <property type="entry name" value="DUF8090"/>
    <property type="match status" value="1"/>
</dbReference>
<name>Q1WS72_LIGS1</name>
<evidence type="ECO:0000313" key="4">
    <source>
        <dbReference type="Proteomes" id="UP000006559"/>
    </source>
</evidence>
<dbReference type="REBASE" id="94056">
    <property type="entry name" value="Lsa1046ORF1497P"/>
</dbReference>
<evidence type="ECO:0000259" key="1">
    <source>
        <dbReference type="PROSITE" id="PS51192"/>
    </source>
</evidence>
<dbReference type="Proteomes" id="UP000006559">
    <property type="component" value="Chromosome"/>
</dbReference>
<accession>Q1WS72</accession>
<gene>
    <name evidence="3" type="primary">ssl</name>
    <name evidence="3" type="ordered locus">LSL_1453</name>
</gene>